<dbReference type="KEGG" id="gba:J421_5635"/>
<evidence type="ECO:0000313" key="1">
    <source>
        <dbReference type="EMBL" id="AHG93170.1"/>
    </source>
</evidence>
<dbReference type="InterPro" id="IPR036237">
    <property type="entry name" value="Xyl_isomerase-like_sf"/>
</dbReference>
<dbReference type="OrthoDB" id="9785907at2"/>
<organism evidence="1 2">
    <name type="scientific">Gemmatirosa kalamazoonensis</name>
    <dbReference type="NCBI Taxonomy" id="861299"/>
    <lineage>
        <taxon>Bacteria</taxon>
        <taxon>Pseudomonadati</taxon>
        <taxon>Gemmatimonadota</taxon>
        <taxon>Gemmatimonadia</taxon>
        <taxon>Gemmatimonadales</taxon>
        <taxon>Gemmatimonadaceae</taxon>
        <taxon>Gemmatirosa</taxon>
    </lineage>
</organism>
<geneLocation type="plasmid" evidence="1 2">
    <name>2</name>
</geneLocation>
<dbReference type="eggNOG" id="COG1082">
    <property type="taxonomic scope" value="Bacteria"/>
</dbReference>
<keyword evidence="2" id="KW-1185">Reference proteome</keyword>
<dbReference type="PATRIC" id="fig|861299.3.peg.5672"/>
<dbReference type="InParanoid" id="W0RS79"/>
<dbReference type="Proteomes" id="UP000019151">
    <property type="component" value="Plasmid 2"/>
</dbReference>
<dbReference type="SUPFAM" id="SSF51658">
    <property type="entry name" value="Xylose isomerase-like"/>
    <property type="match status" value="1"/>
</dbReference>
<gene>
    <name evidence="1" type="ORF">J421_5635</name>
</gene>
<proteinExistence type="predicted"/>
<dbReference type="EMBL" id="CP007130">
    <property type="protein sequence ID" value="AHG93170.1"/>
    <property type="molecule type" value="Genomic_DNA"/>
</dbReference>
<sequence>MTAPPARPHLTYCTNIHAGETWPEVRENLTRYVVPVRERFAPGRPFGVGLRLSGAAAHALSEPEAMAELRGLLRAHDLFVYTINGFPYGTFHGRPVKETVYLPDWLDDERLAYTDRLADLLAALLPEGMEGTISTVPGAFERRVAGDADAERMARAMLAHVAHLVLLRVTTGRRVALALEPEPCCFLETTAQAVDFFARHLFTPEAAVTVARATGLAPADAARAIREHLGVCLDACHMAVEFEDPAAALDALDRAGVRVAKVQVSAGLRVALPGGTDDAAVLDALDAFADDVYLHQVVERRADGTLVRHLDLPQALAAARGTDEAGPREWRIHFHVPLFRDRYGRFEGTQAYVAELLRAVRQRSDCAHFEVETYTWDVLPEEYRREDIVTAVTRELGWAASRLEPLGGGPSPRSTG</sequence>
<dbReference type="AlphaFoldDB" id="W0RS79"/>
<dbReference type="HOGENOM" id="CLU_041665_0_0_0"/>
<name>W0RS79_9BACT</name>
<reference evidence="1 2" key="1">
    <citation type="journal article" date="2014" name="Genome Announc.">
        <title>Genome Sequence and Methylome of Soil Bacterium Gemmatirosa kalamazoonensis KBS708T, a Member of the Rarely Cultivated Gemmatimonadetes Phylum.</title>
        <authorList>
            <person name="Debruyn J.M."/>
            <person name="Radosevich M."/>
            <person name="Wommack K.E."/>
            <person name="Polson S.W."/>
            <person name="Hauser L.J."/>
            <person name="Fawaz M.N."/>
            <person name="Korlach J."/>
            <person name="Tsai Y.C."/>
        </authorList>
    </citation>
    <scope>NUCLEOTIDE SEQUENCE [LARGE SCALE GENOMIC DNA]</scope>
    <source>
        <strain evidence="1 2">KBS708</strain>
        <plasmid evidence="2">Plasmid 2</plasmid>
    </source>
</reference>
<dbReference type="RefSeq" id="WP_025414477.1">
    <property type="nucleotide sequence ID" value="NZ_CP007130.1"/>
</dbReference>
<evidence type="ECO:0000313" key="2">
    <source>
        <dbReference type="Proteomes" id="UP000019151"/>
    </source>
</evidence>
<evidence type="ECO:0008006" key="3">
    <source>
        <dbReference type="Google" id="ProtNLM"/>
    </source>
</evidence>
<keyword evidence="1" id="KW-0614">Plasmid</keyword>
<dbReference type="Gene3D" id="3.20.20.150">
    <property type="entry name" value="Divalent-metal-dependent TIM barrel enzymes"/>
    <property type="match status" value="1"/>
</dbReference>
<protein>
    <recommendedName>
        <fullName evidence="3">Xylose isomerase domain-containing protein TIM barrel</fullName>
    </recommendedName>
</protein>
<dbReference type="NCBIfam" id="NF035939">
    <property type="entry name" value="TIM_EboE"/>
    <property type="match status" value="1"/>
</dbReference>
<accession>W0RS79</accession>